<comment type="caution">
    <text evidence="1">The sequence shown here is derived from an EMBL/GenBank/DDBJ whole genome shotgun (WGS) entry which is preliminary data.</text>
</comment>
<organism evidence="1 2">
    <name type="scientific">Patagioenas fasciata monilis</name>
    <dbReference type="NCBI Taxonomy" id="372326"/>
    <lineage>
        <taxon>Eukaryota</taxon>
        <taxon>Metazoa</taxon>
        <taxon>Chordata</taxon>
        <taxon>Craniata</taxon>
        <taxon>Vertebrata</taxon>
        <taxon>Euteleostomi</taxon>
        <taxon>Archelosauria</taxon>
        <taxon>Archosauria</taxon>
        <taxon>Dinosauria</taxon>
        <taxon>Saurischia</taxon>
        <taxon>Theropoda</taxon>
        <taxon>Coelurosauria</taxon>
        <taxon>Aves</taxon>
        <taxon>Neognathae</taxon>
        <taxon>Neoaves</taxon>
        <taxon>Columbimorphae</taxon>
        <taxon>Columbiformes</taxon>
        <taxon>Columbidae</taxon>
        <taxon>Patagioenas</taxon>
    </lineage>
</organism>
<evidence type="ECO:0000313" key="2">
    <source>
        <dbReference type="Proteomes" id="UP000190648"/>
    </source>
</evidence>
<sequence length="86" mass="9714">MPLCKMTGRAQCEKKPCDNCGWVWETLGFDMADLHFAGAFSSRMPVEGCRVMEAVFITFLKHSYPSRVKPDTTCLVPLRRLQGCLV</sequence>
<dbReference type="EMBL" id="LSYS01004732">
    <property type="protein sequence ID" value="OPJ78939.1"/>
    <property type="molecule type" value="Genomic_DNA"/>
</dbReference>
<proteinExistence type="predicted"/>
<dbReference type="AlphaFoldDB" id="A0A1V4K3A6"/>
<gene>
    <name evidence="1" type="ORF">AV530_004908</name>
</gene>
<protein>
    <submittedName>
        <fullName evidence="1">Uncharacterized protein</fullName>
    </submittedName>
</protein>
<reference evidence="1 2" key="1">
    <citation type="submission" date="2016-02" db="EMBL/GenBank/DDBJ databases">
        <title>Band-tailed pigeon sequencing and assembly.</title>
        <authorList>
            <person name="Soares A.E."/>
            <person name="Novak B.J."/>
            <person name="Rice E.S."/>
            <person name="O'Connell B."/>
            <person name="Chang D."/>
            <person name="Weber S."/>
            <person name="Shapiro B."/>
        </authorList>
    </citation>
    <scope>NUCLEOTIDE SEQUENCE [LARGE SCALE GENOMIC DNA]</scope>
    <source>
        <strain evidence="1">BTP2013</strain>
        <tissue evidence="1">Blood</tissue>
    </source>
</reference>
<evidence type="ECO:0000313" key="1">
    <source>
        <dbReference type="EMBL" id="OPJ78939.1"/>
    </source>
</evidence>
<dbReference type="Proteomes" id="UP000190648">
    <property type="component" value="Unassembled WGS sequence"/>
</dbReference>
<name>A0A1V4K3A6_PATFA</name>
<accession>A0A1V4K3A6</accession>
<keyword evidence="2" id="KW-1185">Reference proteome</keyword>